<proteinExistence type="predicted"/>
<accession>A0ABX0T1Z2</accession>
<dbReference type="EMBL" id="JAANOU010000001">
    <property type="protein sequence ID" value="NIH81880.1"/>
    <property type="molecule type" value="Genomic_DNA"/>
</dbReference>
<keyword evidence="3" id="KW-1185">Reference proteome</keyword>
<dbReference type="PANTHER" id="PTHR43798:SF33">
    <property type="entry name" value="HYDROLASE, PUTATIVE (AFU_ORTHOLOGUE AFUA_2G14860)-RELATED"/>
    <property type="match status" value="1"/>
</dbReference>
<dbReference type="PRINTS" id="PR00111">
    <property type="entry name" value="ABHYDROLASE"/>
</dbReference>
<evidence type="ECO:0000259" key="1">
    <source>
        <dbReference type="Pfam" id="PF00561"/>
    </source>
</evidence>
<name>A0ABX0T1Z2_9PSEU</name>
<comment type="caution">
    <text evidence="2">The sequence shown here is derived from an EMBL/GenBank/DDBJ whole genome shotgun (WGS) entry which is preliminary data.</text>
</comment>
<feature type="domain" description="AB hydrolase-1" evidence="1">
    <location>
        <begin position="21"/>
        <end position="254"/>
    </location>
</feature>
<dbReference type="InterPro" id="IPR050266">
    <property type="entry name" value="AB_hydrolase_sf"/>
</dbReference>
<protein>
    <submittedName>
        <fullName evidence="2">Pimeloyl-ACP methyl ester carboxylesterase</fullName>
    </submittedName>
</protein>
<dbReference type="PANTHER" id="PTHR43798">
    <property type="entry name" value="MONOACYLGLYCEROL LIPASE"/>
    <property type="match status" value="1"/>
</dbReference>
<dbReference type="RefSeq" id="WP_167118316.1">
    <property type="nucleotide sequence ID" value="NZ_JAANOU010000001.1"/>
</dbReference>
<dbReference type="Pfam" id="PF00561">
    <property type="entry name" value="Abhydrolase_1"/>
    <property type="match status" value="1"/>
</dbReference>
<dbReference type="PRINTS" id="PR00412">
    <property type="entry name" value="EPOXHYDRLASE"/>
</dbReference>
<evidence type="ECO:0000313" key="2">
    <source>
        <dbReference type="EMBL" id="NIH81880.1"/>
    </source>
</evidence>
<dbReference type="Gene3D" id="3.40.50.1820">
    <property type="entry name" value="alpha/beta hydrolase"/>
    <property type="match status" value="1"/>
</dbReference>
<reference evidence="2 3" key="1">
    <citation type="submission" date="2020-03" db="EMBL/GenBank/DDBJ databases">
        <title>Sequencing the genomes of 1000 actinobacteria strains.</title>
        <authorList>
            <person name="Klenk H.-P."/>
        </authorList>
    </citation>
    <scope>NUCLEOTIDE SEQUENCE [LARGE SCALE GENOMIC DNA]</scope>
    <source>
        <strain evidence="2 3">DSM 45668</strain>
    </source>
</reference>
<organism evidence="2 3">
    <name type="scientific">Amycolatopsis viridis</name>
    <dbReference type="NCBI Taxonomy" id="185678"/>
    <lineage>
        <taxon>Bacteria</taxon>
        <taxon>Bacillati</taxon>
        <taxon>Actinomycetota</taxon>
        <taxon>Actinomycetes</taxon>
        <taxon>Pseudonocardiales</taxon>
        <taxon>Pseudonocardiaceae</taxon>
        <taxon>Amycolatopsis</taxon>
    </lineage>
</organism>
<dbReference type="SUPFAM" id="SSF53474">
    <property type="entry name" value="alpha/beta-Hydrolases"/>
    <property type="match status" value="1"/>
</dbReference>
<dbReference type="Proteomes" id="UP000754495">
    <property type="component" value="Unassembled WGS sequence"/>
</dbReference>
<evidence type="ECO:0000313" key="3">
    <source>
        <dbReference type="Proteomes" id="UP000754495"/>
    </source>
</evidence>
<gene>
    <name evidence="2" type="ORF">FHX46_004410</name>
</gene>
<sequence length="267" mass="29336">MERFETPDGTVRWTRSGAGSPVVLMHGTPFSSYVWRDVAAALADRHEVFAWDMLGYGQSEKRAGQDVSLGTQAKIFTSLLEHWGLDEPAVVAHDFGGVVSLRAHLLHGARYRRLALVDAVAIAPWGTSFFRLVRENAAVFERLPAHLHEAIVRTQTATASRPGLRAEVLDRLAEPWLGDDGQAAFYRQMAQADQRYTDEIEPLLGSLDLPVLVCWGEADEWLPVERGKDLASRIPGAQLRLLPGAGHLVQEDAPAALTATLLDFLPA</sequence>
<dbReference type="InterPro" id="IPR029058">
    <property type="entry name" value="AB_hydrolase_fold"/>
</dbReference>
<dbReference type="InterPro" id="IPR000073">
    <property type="entry name" value="AB_hydrolase_1"/>
</dbReference>
<dbReference type="InterPro" id="IPR000639">
    <property type="entry name" value="Epox_hydrolase-like"/>
</dbReference>